<dbReference type="Pfam" id="PF25318">
    <property type="entry name" value="WHD_GDS1"/>
    <property type="match status" value="1"/>
</dbReference>
<dbReference type="EMBL" id="JBFXLS010000027">
    <property type="protein sequence ID" value="KAL2827015.1"/>
    <property type="molecule type" value="Genomic_DNA"/>
</dbReference>
<feature type="region of interest" description="Disordered" evidence="1">
    <location>
        <begin position="1"/>
        <end position="71"/>
    </location>
</feature>
<evidence type="ECO:0000313" key="4">
    <source>
        <dbReference type="Proteomes" id="UP001610335"/>
    </source>
</evidence>
<comment type="caution">
    <text evidence="3">The sequence shown here is derived from an EMBL/GenBank/DDBJ whole genome shotgun (WGS) entry which is preliminary data.</text>
</comment>
<evidence type="ECO:0000256" key="1">
    <source>
        <dbReference type="SAM" id="MobiDB-lite"/>
    </source>
</evidence>
<organism evidence="3 4">
    <name type="scientific">Aspergillus cavernicola</name>
    <dbReference type="NCBI Taxonomy" id="176166"/>
    <lineage>
        <taxon>Eukaryota</taxon>
        <taxon>Fungi</taxon>
        <taxon>Dikarya</taxon>
        <taxon>Ascomycota</taxon>
        <taxon>Pezizomycotina</taxon>
        <taxon>Eurotiomycetes</taxon>
        <taxon>Eurotiomycetidae</taxon>
        <taxon>Eurotiales</taxon>
        <taxon>Aspergillaceae</taxon>
        <taxon>Aspergillus</taxon>
        <taxon>Aspergillus subgen. Nidulantes</taxon>
    </lineage>
</organism>
<feature type="domain" description="GDS1 winged helix" evidence="2">
    <location>
        <begin position="100"/>
        <end position="193"/>
    </location>
</feature>
<feature type="region of interest" description="Disordered" evidence="1">
    <location>
        <begin position="208"/>
        <end position="287"/>
    </location>
</feature>
<proteinExistence type="predicted"/>
<evidence type="ECO:0000259" key="2">
    <source>
        <dbReference type="Pfam" id="PF25318"/>
    </source>
</evidence>
<evidence type="ECO:0000313" key="3">
    <source>
        <dbReference type="EMBL" id="KAL2827015.1"/>
    </source>
</evidence>
<gene>
    <name evidence="3" type="ORF">BDW59DRAFT_144549</name>
</gene>
<reference evidence="3 4" key="1">
    <citation type="submission" date="2024-07" db="EMBL/GenBank/DDBJ databases">
        <title>Section-level genome sequencing and comparative genomics of Aspergillus sections Usti and Cavernicolus.</title>
        <authorList>
            <consortium name="Lawrence Berkeley National Laboratory"/>
            <person name="Nybo J.L."/>
            <person name="Vesth T.C."/>
            <person name="Theobald S."/>
            <person name="Frisvad J.C."/>
            <person name="Larsen T.O."/>
            <person name="Kjaerboelling I."/>
            <person name="Rothschild-Mancinelli K."/>
            <person name="Lyhne E.K."/>
            <person name="Kogle M.E."/>
            <person name="Barry K."/>
            <person name="Clum A."/>
            <person name="Na H."/>
            <person name="Ledsgaard L."/>
            <person name="Lin J."/>
            <person name="Lipzen A."/>
            <person name="Kuo A."/>
            <person name="Riley R."/>
            <person name="Mondo S."/>
            <person name="LaButti K."/>
            <person name="Haridas S."/>
            <person name="Pangalinan J."/>
            <person name="Salamov A.A."/>
            <person name="Simmons B.A."/>
            <person name="Magnuson J.K."/>
            <person name="Chen J."/>
            <person name="Drula E."/>
            <person name="Henrissat B."/>
            <person name="Wiebenga A."/>
            <person name="Lubbers R.J."/>
            <person name="Gomes A.C."/>
            <person name="Makela M.R."/>
            <person name="Stajich J."/>
            <person name="Grigoriev I.V."/>
            <person name="Mortensen U.H."/>
            <person name="De vries R.P."/>
            <person name="Baker S.E."/>
            <person name="Andersen M.R."/>
        </authorList>
    </citation>
    <scope>NUCLEOTIDE SEQUENCE [LARGE SCALE GENOMIC DNA]</scope>
    <source>
        <strain evidence="3 4">CBS 600.67</strain>
    </source>
</reference>
<feature type="region of interest" description="Disordered" evidence="1">
    <location>
        <begin position="332"/>
        <end position="376"/>
    </location>
</feature>
<feature type="compositionally biased region" description="Polar residues" evidence="1">
    <location>
        <begin position="359"/>
        <end position="376"/>
    </location>
</feature>
<feature type="compositionally biased region" description="Low complexity" evidence="1">
    <location>
        <begin position="397"/>
        <end position="414"/>
    </location>
</feature>
<accession>A0ABR4IH05</accession>
<feature type="compositionally biased region" description="Polar residues" evidence="1">
    <location>
        <begin position="20"/>
        <end position="32"/>
    </location>
</feature>
<dbReference type="Proteomes" id="UP001610335">
    <property type="component" value="Unassembled WGS sequence"/>
</dbReference>
<feature type="compositionally biased region" description="Basic residues" evidence="1">
    <location>
        <begin position="266"/>
        <end position="277"/>
    </location>
</feature>
<name>A0ABR4IH05_9EURO</name>
<keyword evidence="4" id="KW-1185">Reference proteome</keyword>
<dbReference type="InterPro" id="IPR057511">
    <property type="entry name" value="WH_GDS1"/>
</dbReference>
<sequence length="513" mass="55710">MPYNTRRKSLSLPLLGIHVPNTSRRSPSNSKPSHAIDENIPPSKRVKRSHDSASSSPEPSEHGTNARRQSATVRLTGRHRTLEQTPPLSPSVGGVAPKIDIEGINDDIVVGVIEQLEKTGNRPHLVKELAAVLLTFNESVSNSANPAALLSSRLSAYMKRPWTALAPCPLAKELIPIHPRKVYYYLTTLTRQPIPDNSDDVIIPGIEGKIMTPGASSVDDDEDVETRQRSPSPEVDLSSPDFGEDIDLDACDGSGSARHSPDFPDHRHHTRLVHSHRAASPPLEGDEKEFTLTASAVRERASEQKANQSTPAKGGFSALTEALQGLDDMSMSMRISGTPVDDSPISSFSDDQMSEAQDDYFSQESNEGQSSLQEQIQRQALDEATVVALFGTSPSPSLTSIASSVSSGTSAASDDGSDIESVSTLGSVPRIALPEDPSLARMSTLKRSIDMMDNEIPDLDMKMSDMCDAEDKITVRAMELPNFSSEMALESWRELQSPESVNVDELDEMFDEI</sequence>
<feature type="region of interest" description="Disordered" evidence="1">
    <location>
        <begin position="397"/>
        <end position="423"/>
    </location>
</feature>
<protein>
    <recommendedName>
        <fullName evidence="2">GDS1 winged helix domain-containing protein</fullName>
    </recommendedName>
</protein>